<protein>
    <submittedName>
        <fullName evidence="2">Uncharacterized protein</fullName>
    </submittedName>
</protein>
<accession>A0AAD1YV11</accession>
<dbReference type="Proteomes" id="UP000834106">
    <property type="component" value="Chromosome 3"/>
</dbReference>
<sequence>MGGIYGGDVDFLVVFDGGTNLKVVVEIGLDGDSAKFPKFHCQIGNQSLRITEEQRNSNFSIPKTPQQLGKEIHPNPTELMVKQLDIAGKGAVWARRKKVAMRATLGGKGWREVKEGVRSRRRRVKEGLDKLKN</sequence>
<gene>
    <name evidence="2" type="ORF">FPE_LOCUS5262</name>
</gene>
<feature type="region of interest" description="Disordered" evidence="1">
    <location>
        <begin position="112"/>
        <end position="133"/>
    </location>
</feature>
<evidence type="ECO:0000313" key="3">
    <source>
        <dbReference type="Proteomes" id="UP000834106"/>
    </source>
</evidence>
<organism evidence="2 3">
    <name type="scientific">Fraxinus pennsylvanica</name>
    <dbReference type="NCBI Taxonomy" id="56036"/>
    <lineage>
        <taxon>Eukaryota</taxon>
        <taxon>Viridiplantae</taxon>
        <taxon>Streptophyta</taxon>
        <taxon>Embryophyta</taxon>
        <taxon>Tracheophyta</taxon>
        <taxon>Spermatophyta</taxon>
        <taxon>Magnoliopsida</taxon>
        <taxon>eudicotyledons</taxon>
        <taxon>Gunneridae</taxon>
        <taxon>Pentapetalae</taxon>
        <taxon>asterids</taxon>
        <taxon>lamiids</taxon>
        <taxon>Lamiales</taxon>
        <taxon>Oleaceae</taxon>
        <taxon>Oleeae</taxon>
        <taxon>Fraxinus</taxon>
    </lineage>
</organism>
<name>A0AAD1YV11_9LAMI</name>
<dbReference type="EMBL" id="OU503038">
    <property type="protein sequence ID" value="CAI9757832.1"/>
    <property type="molecule type" value="Genomic_DNA"/>
</dbReference>
<proteinExistence type="predicted"/>
<evidence type="ECO:0000313" key="2">
    <source>
        <dbReference type="EMBL" id="CAI9757832.1"/>
    </source>
</evidence>
<evidence type="ECO:0000256" key="1">
    <source>
        <dbReference type="SAM" id="MobiDB-lite"/>
    </source>
</evidence>
<reference evidence="2" key="1">
    <citation type="submission" date="2023-05" db="EMBL/GenBank/DDBJ databases">
        <authorList>
            <person name="Huff M."/>
        </authorList>
    </citation>
    <scope>NUCLEOTIDE SEQUENCE</scope>
</reference>
<dbReference type="AlphaFoldDB" id="A0AAD1YV11"/>
<keyword evidence="3" id="KW-1185">Reference proteome</keyword>